<dbReference type="AlphaFoldDB" id="A0A5J4REB6"/>
<accession>A0A5J4REB6</accession>
<evidence type="ECO:0000256" key="7">
    <source>
        <dbReference type="ARBA" id="ARBA00013129"/>
    </source>
</evidence>
<evidence type="ECO:0000256" key="5">
    <source>
        <dbReference type="ARBA" id="ARBA00009524"/>
    </source>
</evidence>
<comment type="caution">
    <text evidence="23">The sequence shown here is derived from an EMBL/GenBank/DDBJ whole genome shotgun (WGS) entry which is preliminary data.</text>
</comment>
<keyword evidence="9" id="KW-0547">Nucleotide-binding</keyword>
<gene>
    <name evidence="23" type="ORF">EZS27_019458</name>
</gene>
<sequence length="506" mass="55000">MKIFSCSAIKKLDAYTMEYGNISSIDLMEQTARTITDVVIHRWQKEIPIVVFAGPGNNGGDALAVARMLIQKGYNVEIFLFNIKGQLSPNCQLNKELLEAVDGVIFTEVNKSFNAPQLTENCLIIDGLFGTGLKDSLNGGFAAVVKYINEAPATVISIDIPSGLSGDDGLYDNSKKDSIVHANLTLSLQLPKLSFLFPENEEIIGEWQLIDIGLSREGIEQIETNYFLVEEEDIRAAIQPRKKFSNKGDFGHALLIAGSYGMAGASVLAARACLRSGIGRLTIHAPICNNDILQITIPEAMVEQDVSEYCFSWPSAMENYQALGIGPGLGLSEESENAVLEQLKTCQLPTVIDADALNLLAKNREALKSLPPNSILTPHPKELERLTGKCQNSYERLVKTLELAETYQTYVLLKGAYSALVTPQKECFFNPTGNAGMATAGSGDVLTGIILALLAQGYSSKDSAKIGAYIHGLAGDLAWERHGMISLTAGDIINFLPEAWKYVNNQ</sequence>
<dbReference type="SUPFAM" id="SSF53613">
    <property type="entry name" value="Ribokinase-like"/>
    <property type="match status" value="1"/>
</dbReference>
<dbReference type="Pfam" id="PF03853">
    <property type="entry name" value="YjeF_N"/>
    <property type="match status" value="1"/>
</dbReference>
<dbReference type="InterPro" id="IPR004443">
    <property type="entry name" value="YjeF_N_dom"/>
</dbReference>
<name>A0A5J4REB6_9ZZZZ</name>
<keyword evidence="15" id="KW-0456">Lyase</keyword>
<evidence type="ECO:0000256" key="14">
    <source>
        <dbReference type="ARBA" id="ARBA00023235"/>
    </source>
</evidence>
<comment type="catalytic activity">
    <reaction evidence="2">
        <text>(6R)-NADPHX = (6S)-NADPHX</text>
        <dbReference type="Rhea" id="RHEA:32227"/>
        <dbReference type="ChEBI" id="CHEBI:64076"/>
        <dbReference type="ChEBI" id="CHEBI:64077"/>
        <dbReference type="EC" id="5.1.99.6"/>
    </reaction>
</comment>
<keyword evidence="13" id="KW-0520">NAD</keyword>
<evidence type="ECO:0000256" key="16">
    <source>
        <dbReference type="ARBA" id="ARBA00023268"/>
    </source>
</evidence>
<evidence type="ECO:0000256" key="10">
    <source>
        <dbReference type="ARBA" id="ARBA00022840"/>
    </source>
</evidence>
<comment type="catalytic activity">
    <reaction evidence="19">
        <text>(6S)-NADHX + ADP = AMP + phosphate + NADH + H(+)</text>
        <dbReference type="Rhea" id="RHEA:32223"/>
        <dbReference type="ChEBI" id="CHEBI:15378"/>
        <dbReference type="ChEBI" id="CHEBI:43474"/>
        <dbReference type="ChEBI" id="CHEBI:57945"/>
        <dbReference type="ChEBI" id="CHEBI:64074"/>
        <dbReference type="ChEBI" id="CHEBI:456215"/>
        <dbReference type="ChEBI" id="CHEBI:456216"/>
        <dbReference type="EC" id="4.2.1.136"/>
    </reaction>
</comment>
<comment type="catalytic activity">
    <reaction evidence="1">
        <text>(6R)-NADHX = (6S)-NADHX</text>
        <dbReference type="Rhea" id="RHEA:32215"/>
        <dbReference type="ChEBI" id="CHEBI:64074"/>
        <dbReference type="ChEBI" id="CHEBI:64075"/>
        <dbReference type="EC" id="5.1.99.6"/>
    </reaction>
</comment>
<evidence type="ECO:0000256" key="20">
    <source>
        <dbReference type="ARBA" id="ARBA00049209"/>
    </source>
</evidence>
<dbReference type="PROSITE" id="PS51383">
    <property type="entry name" value="YJEF_C_3"/>
    <property type="match status" value="1"/>
</dbReference>
<dbReference type="InterPro" id="IPR000631">
    <property type="entry name" value="CARKD"/>
</dbReference>
<protein>
    <recommendedName>
        <fullName evidence="18">Nicotinamide nucleotide repair protein</fullName>
        <ecNumber evidence="7">4.2.1.136</ecNumber>
        <ecNumber evidence="6">5.1.99.6</ecNumber>
    </recommendedName>
</protein>
<dbReference type="EMBL" id="SNRY01001298">
    <property type="protein sequence ID" value="KAA6331988.1"/>
    <property type="molecule type" value="Genomic_DNA"/>
</dbReference>
<dbReference type="PROSITE" id="PS01050">
    <property type="entry name" value="YJEF_C_2"/>
    <property type="match status" value="1"/>
</dbReference>
<evidence type="ECO:0000256" key="9">
    <source>
        <dbReference type="ARBA" id="ARBA00022741"/>
    </source>
</evidence>
<evidence type="ECO:0000256" key="12">
    <source>
        <dbReference type="ARBA" id="ARBA00022958"/>
    </source>
</evidence>
<comment type="similarity">
    <text evidence="5">In the C-terminal section; belongs to the NnrD/CARKD family.</text>
</comment>
<evidence type="ECO:0000256" key="15">
    <source>
        <dbReference type="ARBA" id="ARBA00023239"/>
    </source>
</evidence>
<feature type="domain" description="YjeF N-terminal" evidence="22">
    <location>
        <begin position="9"/>
        <end position="220"/>
    </location>
</feature>
<evidence type="ECO:0000256" key="8">
    <source>
        <dbReference type="ARBA" id="ARBA00022723"/>
    </source>
</evidence>
<proteinExistence type="inferred from homology"/>
<dbReference type="GO" id="GO:0005524">
    <property type="term" value="F:ATP binding"/>
    <property type="evidence" value="ECO:0007669"/>
    <property type="project" value="UniProtKB-KW"/>
</dbReference>
<keyword evidence="8" id="KW-0479">Metal-binding</keyword>
<keyword evidence="12" id="KW-0630">Potassium</keyword>
<dbReference type="EC" id="5.1.99.6" evidence="6"/>
<dbReference type="Gene3D" id="3.40.50.10260">
    <property type="entry name" value="YjeF N-terminal domain"/>
    <property type="match status" value="1"/>
</dbReference>
<comment type="similarity">
    <text evidence="4">In the N-terminal section; belongs to the NnrE/AIBP family.</text>
</comment>
<dbReference type="InterPro" id="IPR029056">
    <property type="entry name" value="Ribokinase-like"/>
</dbReference>
<dbReference type="GO" id="GO:0052856">
    <property type="term" value="F:NAD(P)HX epimerase activity"/>
    <property type="evidence" value="ECO:0007669"/>
    <property type="project" value="UniProtKB-EC"/>
</dbReference>
<dbReference type="HAMAP" id="MF_01965">
    <property type="entry name" value="NADHX_dehydratase"/>
    <property type="match status" value="1"/>
</dbReference>
<dbReference type="HAMAP" id="MF_01966">
    <property type="entry name" value="NADHX_epimerase"/>
    <property type="match status" value="1"/>
</dbReference>
<dbReference type="PIRSF" id="PIRSF017184">
    <property type="entry name" value="Nnr"/>
    <property type="match status" value="1"/>
</dbReference>
<comment type="catalytic activity">
    <reaction evidence="20">
        <text>(6S)-NADPHX + ADP = AMP + phosphate + NADPH + H(+)</text>
        <dbReference type="Rhea" id="RHEA:32235"/>
        <dbReference type="ChEBI" id="CHEBI:15378"/>
        <dbReference type="ChEBI" id="CHEBI:43474"/>
        <dbReference type="ChEBI" id="CHEBI:57783"/>
        <dbReference type="ChEBI" id="CHEBI:64076"/>
        <dbReference type="ChEBI" id="CHEBI:456215"/>
        <dbReference type="ChEBI" id="CHEBI:456216"/>
        <dbReference type="EC" id="4.2.1.136"/>
    </reaction>
</comment>
<evidence type="ECO:0000256" key="13">
    <source>
        <dbReference type="ARBA" id="ARBA00023027"/>
    </source>
</evidence>
<comment type="function">
    <text evidence="17">Bifunctional enzyme that catalyzes the epimerization of the S- and R-forms of NAD(P)HX and the dehydration of the S-form of NAD(P)HX at the expense of ADP, which is converted to AMP. This allows the repair of both epimers of NAD(P)HX, a damaged form of NAD(P)H that is a result of enzymatic or heat-dependent hydration.</text>
</comment>
<dbReference type="InterPro" id="IPR036652">
    <property type="entry name" value="YjeF_N_dom_sf"/>
</dbReference>
<dbReference type="GO" id="GO:0046872">
    <property type="term" value="F:metal ion binding"/>
    <property type="evidence" value="ECO:0007669"/>
    <property type="project" value="UniProtKB-KW"/>
</dbReference>
<comment type="cofactor">
    <cofactor evidence="3">
        <name>K(+)</name>
        <dbReference type="ChEBI" id="CHEBI:29103"/>
    </cofactor>
</comment>
<evidence type="ECO:0000256" key="4">
    <source>
        <dbReference type="ARBA" id="ARBA00006001"/>
    </source>
</evidence>
<dbReference type="InterPro" id="IPR017953">
    <property type="entry name" value="Carbohydrate_kinase_pred_CS"/>
</dbReference>
<evidence type="ECO:0000259" key="21">
    <source>
        <dbReference type="PROSITE" id="PS51383"/>
    </source>
</evidence>
<dbReference type="GO" id="GO:0052855">
    <property type="term" value="F:ADP-dependent NAD(P)H-hydrate dehydratase activity"/>
    <property type="evidence" value="ECO:0007669"/>
    <property type="project" value="UniProtKB-EC"/>
</dbReference>
<keyword evidence="10" id="KW-0067">ATP-binding</keyword>
<reference evidence="23" key="1">
    <citation type="submission" date="2019-03" db="EMBL/GenBank/DDBJ databases">
        <title>Single cell metagenomics reveals metabolic interactions within the superorganism composed of flagellate Streblomastix strix and complex community of Bacteroidetes bacteria on its surface.</title>
        <authorList>
            <person name="Treitli S.C."/>
            <person name="Kolisko M."/>
            <person name="Husnik F."/>
            <person name="Keeling P."/>
            <person name="Hampl V."/>
        </authorList>
    </citation>
    <scope>NUCLEOTIDE SEQUENCE</scope>
    <source>
        <strain evidence="23">STM</strain>
    </source>
</reference>
<evidence type="ECO:0000256" key="17">
    <source>
        <dbReference type="ARBA" id="ARBA00025153"/>
    </source>
</evidence>
<dbReference type="InterPro" id="IPR030677">
    <property type="entry name" value="Nnr"/>
</dbReference>
<keyword evidence="14" id="KW-0413">Isomerase</keyword>
<dbReference type="GO" id="GO:0110051">
    <property type="term" value="P:metabolite repair"/>
    <property type="evidence" value="ECO:0007669"/>
    <property type="project" value="TreeGrafter"/>
</dbReference>
<evidence type="ECO:0000256" key="19">
    <source>
        <dbReference type="ARBA" id="ARBA00048238"/>
    </source>
</evidence>
<dbReference type="SUPFAM" id="SSF64153">
    <property type="entry name" value="YjeF N-terminal domain-like"/>
    <property type="match status" value="1"/>
</dbReference>
<organism evidence="23">
    <name type="scientific">termite gut metagenome</name>
    <dbReference type="NCBI Taxonomy" id="433724"/>
    <lineage>
        <taxon>unclassified sequences</taxon>
        <taxon>metagenomes</taxon>
        <taxon>organismal metagenomes</taxon>
    </lineage>
</organism>
<evidence type="ECO:0000313" key="23">
    <source>
        <dbReference type="EMBL" id="KAA6331988.1"/>
    </source>
</evidence>
<evidence type="ECO:0000256" key="3">
    <source>
        <dbReference type="ARBA" id="ARBA00001958"/>
    </source>
</evidence>
<keyword evidence="16" id="KW-0511">Multifunctional enzyme</keyword>
<dbReference type="Pfam" id="PF01256">
    <property type="entry name" value="Carb_kinase"/>
    <property type="match status" value="1"/>
</dbReference>
<dbReference type="NCBIfam" id="TIGR00196">
    <property type="entry name" value="yjeF_cterm"/>
    <property type="match status" value="1"/>
</dbReference>
<dbReference type="NCBIfam" id="TIGR00197">
    <property type="entry name" value="yjeF_nterm"/>
    <property type="match status" value="1"/>
</dbReference>
<dbReference type="EC" id="4.2.1.136" evidence="7"/>
<evidence type="ECO:0000256" key="18">
    <source>
        <dbReference type="ARBA" id="ARBA00032624"/>
    </source>
</evidence>
<dbReference type="Gene3D" id="3.40.1190.20">
    <property type="match status" value="1"/>
</dbReference>
<evidence type="ECO:0000259" key="22">
    <source>
        <dbReference type="PROSITE" id="PS51385"/>
    </source>
</evidence>
<evidence type="ECO:0000256" key="6">
    <source>
        <dbReference type="ARBA" id="ARBA00012228"/>
    </source>
</evidence>
<evidence type="ECO:0000256" key="2">
    <source>
        <dbReference type="ARBA" id="ARBA00000909"/>
    </source>
</evidence>
<dbReference type="PANTHER" id="PTHR12592">
    <property type="entry name" value="ATP-DEPENDENT (S)-NAD(P)H-HYDRATE DEHYDRATASE FAMILY MEMBER"/>
    <property type="match status" value="1"/>
</dbReference>
<dbReference type="PANTHER" id="PTHR12592:SF0">
    <property type="entry name" value="ATP-DEPENDENT (S)-NAD(P)H-HYDRATE DEHYDRATASE"/>
    <property type="match status" value="1"/>
</dbReference>
<keyword evidence="11" id="KW-0521">NADP</keyword>
<evidence type="ECO:0000256" key="1">
    <source>
        <dbReference type="ARBA" id="ARBA00000013"/>
    </source>
</evidence>
<dbReference type="PROSITE" id="PS51385">
    <property type="entry name" value="YJEF_N"/>
    <property type="match status" value="1"/>
</dbReference>
<dbReference type="CDD" id="cd01171">
    <property type="entry name" value="YXKO-related"/>
    <property type="match status" value="1"/>
</dbReference>
<feature type="domain" description="YjeF C-terminal" evidence="21">
    <location>
        <begin position="230"/>
        <end position="503"/>
    </location>
</feature>
<evidence type="ECO:0000256" key="11">
    <source>
        <dbReference type="ARBA" id="ARBA00022857"/>
    </source>
</evidence>